<keyword evidence="6" id="KW-1185">Reference proteome</keyword>
<accession>A0A6L5YBA2</accession>
<dbReference type="SUPFAM" id="SSF51556">
    <property type="entry name" value="Metallo-dependent hydrolases"/>
    <property type="match status" value="1"/>
</dbReference>
<dbReference type="PROSITE" id="PS51347">
    <property type="entry name" value="PHOSPHOTRIESTERASE_2"/>
    <property type="match status" value="1"/>
</dbReference>
<dbReference type="RefSeq" id="WP_154527903.1">
    <property type="nucleotide sequence ID" value="NZ_VUNH01000001.1"/>
</dbReference>
<evidence type="ECO:0008006" key="7">
    <source>
        <dbReference type="Google" id="ProtNLM"/>
    </source>
</evidence>
<dbReference type="PANTHER" id="PTHR10819:SF3">
    <property type="entry name" value="PHOSPHOTRIESTERASE-RELATED PROTEIN"/>
    <property type="match status" value="1"/>
</dbReference>
<dbReference type="Pfam" id="PF02126">
    <property type="entry name" value="PTE"/>
    <property type="match status" value="1"/>
</dbReference>
<dbReference type="InterPro" id="IPR001559">
    <property type="entry name" value="Phosphotriesterase"/>
</dbReference>
<sequence length="358" mass="39865">MTTLAPCDASRGELKGKVVTVLGPVKPETLGICLAHEHLVIDFRIIFSELLYATGRSLAMMKTEDVNYDWELKHRFNMQDNLLLIDEDEAVKEALLFKDEGGKTIFDVSNRNFARDPLALQRISRRTGLNIVMGGGYFMVSAHSDTLKKAAVEETANDFINEIRDGVNSAGVRPGILGEICCGWPLHESERKVLIAAAITQKVTGIPINVHPGKNDRAPLEIINILALNGAEPSHVTISHTERTLMTHESRVELLKTGCFMLYDSIGREGYFDLDGTVDITNDNGRANDIIRLLDAGFEDQILLSSDICTKEMRVKYGGHGYAHILRYFLPMLRKKGVPEKIVEKLTVHNPARSATYF</sequence>
<gene>
    <name evidence="5" type="ORF">FYJ74_01810</name>
</gene>
<keyword evidence="2" id="KW-0378">Hydrolase</keyword>
<proteinExistence type="inferred from homology"/>
<dbReference type="GO" id="GO:0008270">
    <property type="term" value="F:zinc ion binding"/>
    <property type="evidence" value="ECO:0007669"/>
    <property type="project" value="InterPro"/>
</dbReference>
<dbReference type="GO" id="GO:0016787">
    <property type="term" value="F:hydrolase activity"/>
    <property type="evidence" value="ECO:0007669"/>
    <property type="project" value="UniProtKB-KW"/>
</dbReference>
<dbReference type="Proteomes" id="UP000473699">
    <property type="component" value="Unassembled WGS sequence"/>
</dbReference>
<comment type="cofactor">
    <cofactor evidence="3">
        <name>a divalent metal cation</name>
        <dbReference type="ChEBI" id="CHEBI:60240"/>
    </cofactor>
    <text evidence="3">Binds 2 divalent metal cations per subunit.</text>
</comment>
<evidence type="ECO:0000256" key="3">
    <source>
        <dbReference type="PIRSR" id="PIRSR601559-52"/>
    </source>
</evidence>
<feature type="binding site" evidence="3">
    <location>
        <position position="36"/>
    </location>
    <ligand>
        <name>a divalent metal cation</name>
        <dbReference type="ChEBI" id="CHEBI:60240"/>
        <label>1</label>
    </ligand>
</feature>
<organism evidence="5 6">
    <name type="scientific">Pyramidobacter porci</name>
    <dbReference type="NCBI Taxonomy" id="2605789"/>
    <lineage>
        <taxon>Bacteria</taxon>
        <taxon>Thermotogati</taxon>
        <taxon>Synergistota</taxon>
        <taxon>Synergistia</taxon>
        <taxon>Synergistales</taxon>
        <taxon>Dethiosulfovibrionaceae</taxon>
        <taxon>Pyramidobacter</taxon>
    </lineage>
</organism>
<evidence type="ECO:0000256" key="1">
    <source>
        <dbReference type="ARBA" id="ARBA00022723"/>
    </source>
</evidence>
<feature type="binding site" evidence="3">
    <location>
        <position position="240"/>
    </location>
    <ligand>
        <name>a divalent metal cation</name>
        <dbReference type="ChEBI" id="CHEBI:60240"/>
        <label>2</label>
    </ligand>
</feature>
<comment type="caution">
    <text evidence="5">The sequence shown here is derived from an EMBL/GenBank/DDBJ whole genome shotgun (WGS) entry which is preliminary data.</text>
</comment>
<evidence type="ECO:0000313" key="6">
    <source>
        <dbReference type="Proteomes" id="UP000473699"/>
    </source>
</evidence>
<feature type="binding site" evidence="3">
    <location>
        <position position="211"/>
    </location>
    <ligand>
        <name>a divalent metal cation</name>
        <dbReference type="ChEBI" id="CHEBI:60240"/>
        <label>2</label>
    </ligand>
</feature>
<keyword evidence="1 3" id="KW-0479">Metal-binding</keyword>
<evidence type="ECO:0000256" key="2">
    <source>
        <dbReference type="ARBA" id="ARBA00022801"/>
    </source>
</evidence>
<name>A0A6L5YBA2_9BACT</name>
<reference evidence="5 6" key="1">
    <citation type="submission" date="2019-08" db="EMBL/GenBank/DDBJ databases">
        <title>In-depth cultivation of the pig gut microbiome towards novel bacterial diversity and tailored functional studies.</title>
        <authorList>
            <person name="Wylensek D."/>
            <person name="Hitch T.C.A."/>
            <person name="Clavel T."/>
        </authorList>
    </citation>
    <scope>NUCLEOTIDE SEQUENCE [LARGE SCALE GENOMIC DNA]</scope>
    <source>
        <strain evidence="5 6">SM-530-WT-4B</strain>
    </source>
</reference>
<comment type="similarity">
    <text evidence="4">Belongs to the metallo-dependent hydrolases superfamily. Phosphotriesterase family.</text>
</comment>
<comment type="caution">
    <text evidence="4">Lacks conserved residue(s) required for the propagation of feature annotation.</text>
</comment>
<feature type="binding site" evidence="3">
    <location>
        <position position="307"/>
    </location>
    <ligand>
        <name>a divalent metal cation</name>
        <dbReference type="ChEBI" id="CHEBI:60240"/>
        <label>1</label>
    </ligand>
</feature>
<evidence type="ECO:0000256" key="4">
    <source>
        <dbReference type="PROSITE-ProRule" id="PRU00679"/>
    </source>
</evidence>
<dbReference type="InterPro" id="IPR032466">
    <property type="entry name" value="Metal_Hydrolase"/>
</dbReference>
<feature type="binding site" evidence="3">
    <location>
        <position position="179"/>
    </location>
    <ligand>
        <name>a divalent metal cation</name>
        <dbReference type="ChEBI" id="CHEBI:60240"/>
        <label>1</label>
    </ligand>
</feature>
<dbReference type="Gene3D" id="3.20.20.140">
    <property type="entry name" value="Metal-dependent hydrolases"/>
    <property type="match status" value="1"/>
</dbReference>
<dbReference type="AlphaFoldDB" id="A0A6L5YBA2"/>
<feature type="binding site" evidence="3">
    <location>
        <position position="38"/>
    </location>
    <ligand>
        <name>a divalent metal cation</name>
        <dbReference type="ChEBI" id="CHEBI:60240"/>
        <label>1</label>
    </ligand>
</feature>
<dbReference type="EMBL" id="VUNH01000001">
    <property type="protein sequence ID" value="MST54787.1"/>
    <property type="molecule type" value="Genomic_DNA"/>
</dbReference>
<protein>
    <recommendedName>
        <fullName evidence="7">Aryldialkylphosphatase</fullName>
    </recommendedName>
</protein>
<evidence type="ECO:0000313" key="5">
    <source>
        <dbReference type="EMBL" id="MST54787.1"/>
    </source>
</evidence>
<dbReference type="PANTHER" id="PTHR10819">
    <property type="entry name" value="PHOSPHOTRIESTERASE-RELATED"/>
    <property type="match status" value="1"/>
</dbReference>
<feature type="binding site" evidence="3">
    <location>
        <position position="179"/>
    </location>
    <ligand>
        <name>a divalent metal cation</name>
        <dbReference type="ChEBI" id="CHEBI:60240"/>
        <label>2</label>
    </ligand>
</feature>